<dbReference type="PANTHER" id="PTHR30349:SF41">
    <property type="entry name" value="INTEGRASE_RECOMBINASE PROTEIN MJ0367-RELATED"/>
    <property type="match status" value="1"/>
</dbReference>
<keyword evidence="3" id="KW-0238">DNA-binding</keyword>
<protein>
    <submittedName>
        <fullName evidence="7">Site-specific integrase</fullName>
    </submittedName>
</protein>
<dbReference type="RefSeq" id="WP_340335939.1">
    <property type="nucleotide sequence ID" value="NZ_JBBKZS010000005.1"/>
</dbReference>
<dbReference type="InterPro" id="IPR050090">
    <property type="entry name" value="Tyrosine_recombinase_XerCD"/>
</dbReference>
<dbReference type="PANTHER" id="PTHR30349">
    <property type="entry name" value="PHAGE INTEGRASE-RELATED"/>
    <property type="match status" value="1"/>
</dbReference>
<comment type="caution">
    <text evidence="7">The sequence shown here is derived from an EMBL/GenBank/DDBJ whole genome shotgun (WGS) entry which is preliminary data.</text>
</comment>
<evidence type="ECO:0000313" key="8">
    <source>
        <dbReference type="Proteomes" id="UP001367030"/>
    </source>
</evidence>
<evidence type="ECO:0000256" key="2">
    <source>
        <dbReference type="ARBA" id="ARBA00022908"/>
    </source>
</evidence>
<proteinExistence type="inferred from homology"/>
<dbReference type="CDD" id="cd01184">
    <property type="entry name" value="INT_C_like_1"/>
    <property type="match status" value="1"/>
</dbReference>
<sequence>MAARPARLIKNRHGIFCLRWVVPLRFRDKSPGATSPREVRISLRTADPQRARILALEFNLALERLKLSMPHHDPRLSAAPFILTVGGMQVDIRDENDRHQFTGFLHDNPDVREEMINAIRSGAASRSEAMDNLVNGVKRATDALAPVASPMLVKDAVEKFVASLTTVGANRRSTAGDKQSTLRMFRENLIEQGCPPDSTYLHTLNRGHLLTFVEAYAARPAKSVHGTKKKEKAAEASAKKEKEAVASAPSSDKPTKKVSPRSVIKVIEHLEGFFDYAQAKNWVASDPVDDAFHKTTTNLRKGAASAKRSNSYALFKESELQRIFEPLVYLKNLNAADDFWAPLIGLYTGARLGEIVTLQVDDILPDPDDPNPDPAARRHFMQVKKIIRGQDEGPKTDNSVRQVPISRELVDLGLLRYVQHAKDQRAEMLFPHRPPNPTRENDPSKHVSAVFAKHLKSVALKSPEKVFHSLRHTVVTRMHVRGVPVSDAELIVGHAAQDFHARMSAAAGQRGGRSSTHIETYIDAEGFSEEGTSLMQRLQQHVDRTLHYPLDFDRLRAAAKIVQELTTRKPNGEFTSGWHTNNQKLGEEMLARLAATPLDDAASTQAAPQTAIA</sequence>
<evidence type="ECO:0000256" key="4">
    <source>
        <dbReference type="ARBA" id="ARBA00023172"/>
    </source>
</evidence>
<dbReference type="InterPro" id="IPR011010">
    <property type="entry name" value="DNA_brk_join_enz"/>
</dbReference>
<keyword evidence="8" id="KW-1185">Reference proteome</keyword>
<dbReference type="EMBL" id="JBBKZS010000005">
    <property type="protein sequence ID" value="MEJ8855866.1"/>
    <property type="molecule type" value="Genomic_DNA"/>
</dbReference>
<feature type="domain" description="Tyr recombinase" evidence="6">
    <location>
        <begin position="309"/>
        <end position="536"/>
    </location>
</feature>
<dbReference type="Pfam" id="PF00589">
    <property type="entry name" value="Phage_integrase"/>
    <property type="match status" value="1"/>
</dbReference>
<keyword evidence="4" id="KW-0233">DNA recombination</keyword>
<dbReference type="InterPro" id="IPR013762">
    <property type="entry name" value="Integrase-like_cat_sf"/>
</dbReference>
<feature type="region of interest" description="Disordered" evidence="5">
    <location>
        <begin position="223"/>
        <end position="258"/>
    </location>
</feature>
<gene>
    <name evidence="7" type="ORF">WKW79_14885</name>
</gene>
<dbReference type="InterPro" id="IPR002104">
    <property type="entry name" value="Integrase_catalytic"/>
</dbReference>
<evidence type="ECO:0000256" key="3">
    <source>
        <dbReference type="ARBA" id="ARBA00023125"/>
    </source>
</evidence>
<dbReference type="Gene3D" id="1.10.443.10">
    <property type="entry name" value="Intergrase catalytic core"/>
    <property type="match status" value="1"/>
</dbReference>
<dbReference type="SUPFAM" id="SSF56349">
    <property type="entry name" value="DNA breaking-rejoining enzymes"/>
    <property type="match status" value="1"/>
</dbReference>
<evidence type="ECO:0000256" key="5">
    <source>
        <dbReference type="SAM" id="MobiDB-lite"/>
    </source>
</evidence>
<evidence type="ECO:0000259" key="6">
    <source>
        <dbReference type="PROSITE" id="PS51898"/>
    </source>
</evidence>
<organism evidence="7 8">
    <name type="scientific">Variovorax robiniae</name>
    <dbReference type="NCBI Taxonomy" id="1836199"/>
    <lineage>
        <taxon>Bacteria</taxon>
        <taxon>Pseudomonadati</taxon>
        <taxon>Pseudomonadota</taxon>
        <taxon>Betaproteobacteria</taxon>
        <taxon>Burkholderiales</taxon>
        <taxon>Comamonadaceae</taxon>
        <taxon>Variovorax</taxon>
    </lineage>
</organism>
<evidence type="ECO:0000256" key="1">
    <source>
        <dbReference type="ARBA" id="ARBA00008857"/>
    </source>
</evidence>
<keyword evidence="2" id="KW-0229">DNA integration</keyword>
<dbReference type="Proteomes" id="UP001367030">
    <property type="component" value="Unassembled WGS sequence"/>
</dbReference>
<reference evidence="7 8" key="1">
    <citation type="submission" date="2024-03" db="EMBL/GenBank/DDBJ databases">
        <title>Novel species of the genus Variovorax.</title>
        <authorList>
            <person name="Liu Q."/>
            <person name="Xin Y.-H."/>
        </authorList>
    </citation>
    <scope>NUCLEOTIDE SEQUENCE [LARGE SCALE GENOMIC DNA]</scope>
    <source>
        <strain evidence="7 8">KACC 18901</strain>
    </source>
</reference>
<comment type="similarity">
    <text evidence="1">Belongs to the 'phage' integrase family.</text>
</comment>
<accession>A0ABU8X7N6</accession>
<dbReference type="PROSITE" id="PS51898">
    <property type="entry name" value="TYR_RECOMBINASE"/>
    <property type="match status" value="1"/>
</dbReference>
<name>A0ABU8X7N6_9BURK</name>
<evidence type="ECO:0000313" key="7">
    <source>
        <dbReference type="EMBL" id="MEJ8855866.1"/>
    </source>
</evidence>
<feature type="compositionally biased region" description="Basic and acidic residues" evidence="5">
    <location>
        <begin position="232"/>
        <end position="244"/>
    </location>
</feature>